<evidence type="ECO:0000259" key="1">
    <source>
        <dbReference type="Pfam" id="PF03372"/>
    </source>
</evidence>
<dbReference type="EMBL" id="JBHSFS010000002">
    <property type="protein sequence ID" value="MFC4512235.1"/>
    <property type="molecule type" value="Genomic_DNA"/>
</dbReference>
<keyword evidence="2" id="KW-0540">Nuclease</keyword>
<dbReference type="GO" id="GO:0004519">
    <property type="term" value="F:endonuclease activity"/>
    <property type="evidence" value="ECO:0007669"/>
    <property type="project" value="UniProtKB-KW"/>
</dbReference>
<comment type="caution">
    <text evidence="2">The sequence shown here is derived from an EMBL/GenBank/DDBJ whole genome shotgun (WGS) entry which is preliminary data.</text>
</comment>
<evidence type="ECO:0000313" key="3">
    <source>
        <dbReference type="Proteomes" id="UP001595990"/>
    </source>
</evidence>
<feature type="domain" description="Endonuclease/exonuclease/phosphatase" evidence="1">
    <location>
        <begin position="39"/>
        <end position="273"/>
    </location>
</feature>
<dbReference type="InterPro" id="IPR005135">
    <property type="entry name" value="Endo/exonuclease/phosphatase"/>
</dbReference>
<organism evidence="2 3">
    <name type="scientific">Streptomyces ehimensis</name>
    <dbReference type="NCBI Taxonomy" id="68195"/>
    <lineage>
        <taxon>Bacteria</taxon>
        <taxon>Bacillati</taxon>
        <taxon>Actinomycetota</taxon>
        <taxon>Actinomycetes</taxon>
        <taxon>Kitasatosporales</taxon>
        <taxon>Streptomycetaceae</taxon>
        <taxon>Streptomyces</taxon>
    </lineage>
</organism>
<dbReference type="SUPFAM" id="SSF56219">
    <property type="entry name" value="DNase I-like"/>
    <property type="match status" value="1"/>
</dbReference>
<dbReference type="Gene3D" id="3.60.10.10">
    <property type="entry name" value="Endonuclease/exonuclease/phosphatase"/>
    <property type="match status" value="1"/>
</dbReference>
<dbReference type="RefSeq" id="WP_417922313.1">
    <property type="nucleotide sequence ID" value="NZ_JBHSFS010000002.1"/>
</dbReference>
<gene>
    <name evidence="2" type="ORF">ACFPEN_04720</name>
</gene>
<reference evidence="3" key="1">
    <citation type="journal article" date="2019" name="Int. J. Syst. Evol. Microbiol.">
        <title>The Global Catalogue of Microorganisms (GCM) 10K type strain sequencing project: providing services to taxonomists for standard genome sequencing and annotation.</title>
        <authorList>
            <consortium name="The Broad Institute Genomics Platform"/>
            <consortium name="The Broad Institute Genome Sequencing Center for Infectious Disease"/>
            <person name="Wu L."/>
            <person name="Ma J."/>
        </authorList>
    </citation>
    <scope>NUCLEOTIDE SEQUENCE [LARGE SCALE GENOMIC DNA]</scope>
    <source>
        <strain evidence="3">CECT 8064</strain>
    </source>
</reference>
<keyword evidence="2" id="KW-0378">Hydrolase</keyword>
<evidence type="ECO:0000313" key="2">
    <source>
        <dbReference type="EMBL" id="MFC4512235.1"/>
    </source>
</evidence>
<dbReference type="InterPro" id="IPR036691">
    <property type="entry name" value="Endo/exonu/phosph_ase_sf"/>
</dbReference>
<dbReference type="Proteomes" id="UP001595990">
    <property type="component" value="Unassembled WGS sequence"/>
</dbReference>
<dbReference type="Pfam" id="PF03372">
    <property type="entry name" value="Exo_endo_phos"/>
    <property type="match status" value="1"/>
</dbReference>
<protein>
    <submittedName>
        <fullName evidence="2">Endonuclease/exonuclease/phosphatase family protein</fullName>
    </submittedName>
</protein>
<sequence length="294" mass="32278">MALEHEPQGALVQIAVMSQNLGRGGWKRTDGAIEDRWPQLAEAINAVRPDVLLGQEAEGRSADGHARLTRAEHDLDMDGILAPSSSGLGPVTMYRRETMGRRTYLNRDFSAHETHHGFEVVGWTLPCLPAPLTAGSVHLTPYDPVRAASEVSFMGSRVHRAGGGYAILGGDFNFPPVAGPEPAYEQMRPYNRGSRLVVTDPELPGPPEPDRSVAWRIAGKGFVDVAWHLYKESGDENLLTRTSSDERIDWVLVSDALVPCITDYGVIDTGSDHRGIWVKLDLTKAVTSKVWSYR</sequence>
<keyword evidence="2" id="KW-0255">Endonuclease</keyword>
<accession>A0ABV9BDU7</accession>
<name>A0ABV9BDU7_9ACTN</name>
<proteinExistence type="predicted"/>
<keyword evidence="3" id="KW-1185">Reference proteome</keyword>